<reference evidence="2" key="1">
    <citation type="submission" date="2022-01" db="EMBL/GenBank/DDBJ databases">
        <title>Genome Sequence Resource for Two Populations of Ditylenchus destructor, the Migratory Endoparasitic Phytonematode.</title>
        <authorList>
            <person name="Zhang H."/>
            <person name="Lin R."/>
            <person name="Xie B."/>
        </authorList>
    </citation>
    <scope>NUCLEOTIDE SEQUENCE</scope>
    <source>
        <strain evidence="2">BazhouSP</strain>
    </source>
</reference>
<evidence type="ECO:0000313" key="3">
    <source>
        <dbReference type="Proteomes" id="UP001201812"/>
    </source>
</evidence>
<evidence type="ECO:0000313" key="2">
    <source>
        <dbReference type="EMBL" id="KAI1709655.1"/>
    </source>
</evidence>
<dbReference type="SUPFAM" id="SSF51182">
    <property type="entry name" value="RmlC-like cupins"/>
    <property type="match status" value="1"/>
</dbReference>
<evidence type="ECO:0000259" key="1">
    <source>
        <dbReference type="Pfam" id="PF12973"/>
    </source>
</evidence>
<keyword evidence="3" id="KW-1185">Reference proteome</keyword>
<feature type="domain" description="ChrR-like cupin" evidence="1">
    <location>
        <begin position="14"/>
        <end position="107"/>
    </location>
</feature>
<dbReference type="InterPro" id="IPR011051">
    <property type="entry name" value="RmlC_Cupin_sf"/>
</dbReference>
<dbReference type="InterPro" id="IPR014710">
    <property type="entry name" value="RmlC-like_jellyroll"/>
</dbReference>
<organism evidence="2 3">
    <name type="scientific">Ditylenchus destructor</name>
    <dbReference type="NCBI Taxonomy" id="166010"/>
    <lineage>
        <taxon>Eukaryota</taxon>
        <taxon>Metazoa</taxon>
        <taxon>Ecdysozoa</taxon>
        <taxon>Nematoda</taxon>
        <taxon>Chromadorea</taxon>
        <taxon>Rhabditida</taxon>
        <taxon>Tylenchina</taxon>
        <taxon>Tylenchomorpha</taxon>
        <taxon>Sphaerularioidea</taxon>
        <taxon>Anguinidae</taxon>
        <taxon>Anguininae</taxon>
        <taxon>Ditylenchus</taxon>
    </lineage>
</organism>
<dbReference type="InterPro" id="IPR025979">
    <property type="entry name" value="ChrR-like_cupin_dom"/>
</dbReference>
<dbReference type="Gene3D" id="2.60.120.10">
    <property type="entry name" value="Jelly Rolls"/>
    <property type="match status" value="1"/>
</dbReference>
<dbReference type="Pfam" id="PF12973">
    <property type="entry name" value="Cupin_7"/>
    <property type="match status" value="1"/>
</dbReference>
<gene>
    <name evidence="2" type="ORF">DdX_11043</name>
</gene>
<protein>
    <submittedName>
        <fullName evidence="2">ChrR cupin-like domain-containing protein</fullName>
    </submittedName>
</protein>
<sequence>MSFGLKQFEFHNPVGWRQISPGIEELTLNDDGNGRRTVLQKYAPGASTSIVHEHTYFEEVYLAEGSLTDITLNQTWQKGAYAFRHPGMKHGPYISVNGCVMFVVSTPSSN</sequence>
<dbReference type="AlphaFoldDB" id="A0AAD4MXU1"/>
<proteinExistence type="predicted"/>
<comment type="caution">
    <text evidence="2">The sequence shown here is derived from an EMBL/GenBank/DDBJ whole genome shotgun (WGS) entry which is preliminary data.</text>
</comment>
<accession>A0AAD4MXU1</accession>
<dbReference type="EMBL" id="JAKKPZ010000029">
    <property type="protein sequence ID" value="KAI1709655.1"/>
    <property type="molecule type" value="Genomic_DNA"/>
</dbReference>
<name>A0AAD4MXU1_9BILA</name>
<dbReference type="Proteomes" id="UP001201812">
    <property type="component" value="Unassembled WGS sequence"/>
</dbReference>